<sequence>MPDHDTISIFSDDLTVSDLGFKLLGATAPEATPPDPADLATSDSNHEEPIADSDGVTENNDNQSLKAIEIDLSDILKDKLDRKFEILIAAKDYYMKIALAHGFAIKIRSSSVNTSTYPPSKEKPQKFDPTLPGIRSDFHLECNGAYLFVSECKKADVDSKFDFEKVAIEMKDSLDHAVISGKNATKSFGCQVSGTQSNVKYFYESIC</sequence>
<dbReference type="InParanoid" id="A0A1Y2G972"/>
<name>A0A1Y2G972_9FUNG</name>
<dbReference type="Proteomes" id="UP000193648">
    <property type="component" value="Unassembled WGS sequence"/>
</dbReference>
<feature type="region of interest" description="Disordered" evidence="1">
    <location>
        <begin position="26"/>
        <end position="60"/>
    </location>
</feature>
<reference evidence="2 3" key="1">
    <citation type="submission" date="2016-07" db="EMBL/GenBank/DDBJ databases">
        <title>Pervasive Adenine N6-methylation of Active Genes in Fungi.</title>
        <authorList>
            <consortium name="DOE Joint Genome Institute"/>
            <person name="Mondo S.J."/>
            <person name="Dannebaum R.O."/>
            <person name="Kuo R.C."/>
            <person name="Labutti K."/>
            <person name="Haridas S."/>
            <person name="Kuo A."/>
            <person name="Salamov A."/>
            <person name="Ahrendt S.R."/>
            <person name="Lipzen A."/>
            <person name="Sullivan W."/>
            <person name="Andreopoulos W.B."/>
            <person name="Clum A."/>
            <person name="Lindquist E."/>
            <person name="Daum C."/>
            <person name="Ramamoorthy G.K."/>
            <person name="Gryganskyi A."/>
            <person name="Culley D."/>
            <person name="Magnuson J.K."/>
            <person name="James T.Y."/>
            <person name="O'Malley M.A."/>
            <person name="Stajich J.E."/>
            <person name="Spatafora J.W."/>
            <person name="Visel A."/>
            <person name="Grigoriev I.V."/>
        </authorList>
    </citation>
    <scope>NUCLEOTIDE SEQUENCE [LARGE SCALE GENOMIC DNA]</scope>
    <source>
        <strain evidence="2 3">NRRL 3116</strain>
    </source>
</reference>
<proteinExistence type="predicted"/>
<gene>
    <name evidence="2" type="ORF">BCR41DRAFT_400910</name>
</gene>
<evidence type="ECO:0000313" key="2">
    <source>
        <dbReference type="EMBL" id="ORZ04663.1"/>
    </source>
</evidence>
<evidence type="ECO:0000313" key="3">
    <source>
        <dbReference type="Proteomes" id="UP000193648"/>
    </source>
</evidence>
<organism evidence="2 3">
    <name type="scientific">Lobosporangium transversale</name>
    <dbReference type="NCBI Taxonomy" id="64571"/>
    <lineage>
        <taxon>Eukaryota</taxon>
        <taxon>Fungi</taxon>
        <taxon>Fungi incertae sedis</taxon>
        <taxon>Mucoromycota</taxon>
        <taxon>Mortierellomycotina</taxon>
        <taxon>Mortierellomycetes</taxon>
        <taxon>Mortierellales</taxon>
        <taxon>Mortierellaceae</taxon>
        <taxon>Lobosporangium</taxon>
    </lineage>
</organism>
<comment type="caution">
    <text evidence="2">The sequence shown here is derived from an EMBL/GenBank/DDBJ whole genome shotgun (WGS) entry which is preliminary data.</text>
</comment>
<dbReference type="RefSeq" id="XP_021876660.1">
    <property type="nucleotide sequence ID" value="XM_022029174.1"/>
</dbReference>
<protein>
    <submittedName>
        <fullName evidence="2">Uncharacterized protein</fullName>
    </submittedName>
</protein>
<keyword evidence="3" id="KW-1185">Reference proteome</keyword>
<dbReference type="AlphaFoldDB" id="A0A1Y2G972"/>
<dbReference type="OrthoDB" id="2406323at2759"/>
<dbReference type="GeneID" id="33571017"/>
<accession>A0A1Y2G972</accession>
<dbReference type="EMBL" id="MCFF01000055">
    <property type="protein sequence ID" value="ORZ04663.1"/>
    <property type="molecule type" value="Genomic_DNA"/>
</dbReference>
<evidence type="ECO:0000256" key="1">
    <source>
        <dbReference type="SAM" id="MobiDB-lite"/>
    </source>
</evidence>